<comment type="caution">
    <text evidence="8">The sequence shown here is derived from an EMBL/GenBank/DDBJ whole genome shotgun (WGS) entry which is preliminary data.</text>
</comment>
<dbReference type="EMBL" id="JAEAOA010000164">
    <property type="protein sequence ID" value="KAK3584383.1"/>
    <property type="molecule type" value="Genomic_DNA"/>
</dbReference>
<feature type="compositionally biased region" description="Polar residues" evidence="6">
    <location>
        <begin position="440"/>
        <end position="470"/>
    </location>
</feature>
<reference evidence="8" key="1">
    <citation type="journal article" date="2021" name="Genome Biol. Evol.">
        <title>A High-Quality Reference Genome for a Parasitic Bivalve with Doubly Uniparental Inheritance (Bivalvia: Unionida).</title>
        <authorList>
            <person name="Smith C.H."/>
        </authorList>
    </citation>
    <scope>NUCLEOTIDE SEQUENCE</scope>
    <source>
        <strain evidence="8">CHS0354</strain>
    </source>
</reference>
<dbReference type="GO" id="GO:0036503">
    <property type="term" value="P:ERAD pathway"/>
    <property type="evidence" value="ECO:0007669"/>
    <property type="project" value="TreeGrafter"/>
</dbReference>
<feature type="compositionally biased region" description="Basic and acidic residues" evidence="6">
    <location>
        <begin position="268"/>
        <end position="329"/>
    </location>
</feature>
<evidence type="ECO:0000256" key="3">
    <source>
        <dbReference type="ARBA" id="ARBA00041533"/>
    </source>
</evidence>
<evidence type="ECO:0000259" key="7">
    <source>
        <dbReference type="PROSITE" id="PS50076"/>
    </source>
</evidence>
<protein>
    <recommendedName>
        <fullName evidence="2">DnaJ homolog subfamily B member 9</fullName>
    </recommendedName>
    <alternativeName>
        <fullName evidence="3">Endoplasmic reticulum DNA J domain-containing protein 4</fullName>
    </alternativeName>
</protein>
<feature type="compositionally biased region" description="Polar residues" evidence="6">
    <location>
        <begin position="881"/>
        <end position="906"/>
    </location>
</feature>
<dbReference type="PANTHER" id="PTHR44360:SF1">
    <property type="entry name" value="DNAJ HOMOLOG SUBFAMILY B MEMBER 9"/>
    <property type="match status" value="1"/>
</dbReference>
<evidence type="ECO:0000256" key="2">
    <source>
        <dbReference type="ARBA" id="ARBA00040158"/>
    </source>
</evidence>
<evidence type="ECO:0000256" key="1">
    <source>
        <dbReference type="ARBA" id="ARBA00023186"/>
    </source>
</evidence>
<dbReference type="InterPro" id="IPR036869">
    <property type="entry name" value="J_dom_sf"/>
</dbReference>
<feature type="compositionally biased region" description="Polar residues" evidence="6">
    <location>
        <begin position="493"/>
        <end position="525"/>
    </location>
</feature>
<comment type="subunit">
    <text evidence="5">Interacts with HSPA5/BiP; interaction is direct. Interacts with ERN1/IRE1 (via the luminal region). Interacts with DERL1.</text>
</comment>
<evidence type="ECO:0000256" key="4">
    <source>
        <dbReference type="ARBA" id="ARBA00045428"/>
    </source>
</evidence>
<feature type="compositionally biased region" description="Polar residues" evidence="6">
    <location>
        <begin position="912"/>
        <end position="927"/>
    </location>
</feature>
<dbReference type="AlphaFoldDB" id="A0AAE0VN46"/>
<evidence type="ECO:0000313" key="9">
    <source>
        <dbReference type="Proteomes" id="UP001195483"/>
    </source>
</evidence>
<reference evidence="8" key="3">
    <citation type="submission" date="2023-05" db="EMBL/GenBank/DDBJ databases">
        <authorList>
            <person name="Smith C.H."/>
        </authorList>
    </citation>
    <scope>NUCLEOTIDE SEQUENCE</scope>
    <source>
        <strain evidence="8">CHS0354</strain>
        <tissue evidence="8">Mantle</tissue>
    </source>
</reference>
<accession>A0AAE0VN46</accession>
<feature type="compositionally biased region" description="Polar residues" evidence="6">
    <location>
        <begin position="669"/>
        <end position="684"/>
    </location>
</feature>
<sequence length="1023" mass="115104">MAKWNPLHERSQCLSILGLSEGSSDDAIRKAYKKLALQYHPDKNHTEGAKEKFQEIGYAYKFLTEGPSAFETEDHLVPEDILIHIFEEMFFPQYMFGFGSHFHFMFADSDDDKYFYYDESSDDDDDDYFGLLGGRYSSSGRQYQNTFTKPNRTGNTQNSPSNKKRNKKKRNRNKDYSSTSTRENTFPKTGFAQDTSSSSAKSSAPKVTRENMDTQYTDDISSVPKETDARKSTTKADADQMQNSSKNVDRPIQNDPMQQKPSKKQKRKLEAEQWRREKEMEEIAAELIEKQEKERQKHEKEQEKQAAKKQQELADADKENDMYWFEDTKKSRRGRKNERRQTDSETLIYTDETDSGATSDRTTPLDIGQNFTPVVQDDALPKNKFEPYNKGQYADGNHQYTQGATSVNNKGLYSSGNHHNTKSATSVNNKGFHLSENHQHTQSATPVNNKGLYSSGNHHTPGTTPVYNKGLYSSANHQHIHGATPFYDKGLYSSGNHQQTQHATSLDNRNLYSSPSQHTQGSTSFNNNNGVYCGGNYKHAQGATSVKNKGLFSSGNQHTHGSTSVNNNNFVYPDGNHQHTHGATSSVNNKTQMPSGFDQQPLDSRVSGKLTDFNSGSTHVKGQQAKNSNQDNSLPLHPGFIVTGLPSKGFGLGSSDTDHNKPFKDANFNMKTSDSQSPKTTSKTTEMKGNINSHYSNQDLCETASDQNGGKGDSSSLRSGLTHSKGGNSSRQSNSWYGNIGGPAPSFASGHMTQPYRRDVQKPESMKSEARMGGHLQQPGYRKSETKADGYVTSTFHTVEGSTSNGFDTYEMYEPYFQRSSDRYPFTETPYKQSYRQHHDHPQNQNRQKFSEFHDPGYQNIYSSTNENFNKQSRSKDHSSKPANTRKTESQSAEPKSQPKNQSNHTGKSKTSDQPAHQSLDSINNIDSEQKNRGKTTTKHSPKLSKPVHKEVDDLDSIDDIDLVYTFSDDKQNEQNKATCISTDFETKLKFSDFGNSSDDFLCRSKLDVPKSIISESVKKYYA</sequence>
<feature type="compositionally biased region" description="Basic residues" evidence="6">
    <location>
        <begin position="933"/>
        <end position="947"/>
    </location>
</feature>
<feature type="compositionally biased region" description="Polar residues" evidence="6">
    <location>
        <begin position="145"/>
        <end position="161"/>
    </location>
</feature>
<feature type="compositionally biased region" description="Basic and acidic residues" evidence="6">
    <location>
        <begin position="756"/>
        <end position="772"/>
    </location>
</feature>
<dbReference type="PRINTS" id="PR00625">
    <property type="entry name" value="JDOMAIN"/>
</dbReference>
<feature type="compositionally biased region" description="Polar residues" evidence="6">
    <location>
        <begin position="614"/>
        <end position="633"/>
    </location>
</feature>
<keyword evidence="1" id="KW-0143">Chaperone</keyword>
<feature type="region of interest" description="Disordered" evidence="6">
    <location>
        <begin position="437"/>
        <end position="470"/>
    </location>
</feature>
<proteinExistence type="predicted"/>
<dbReference type="Pfam" id="PF00226">
    <property type="entry name" value="DnaJ"/>
    <property type="match status" value="1"/>
</dbReference>
<dbReference type="PROSITE" id="PS50076">
    <property type="entry name" value="DNAJ_2"/>
    <property type="match status" value="1"/>
</dbReference>
<feature type="region of interest" description="Disordered" evidence="6">
    <location>
        <begin position="490"/>
        <end position="525"/>
    </location>
</feature>
<evidence type="ECO:0000256" key="6">
    <source>
        <dbReference type="SAM" id="MobiDB-lite"/>
    </source>
</evidence>
<evidence type="ECO:0000313" key="8">
    <source>
        <dbReference type="EMBL" id="KAK3584383.1"/>
    </source>
</evidence>
<name>A0AAE0VN46_9BIVA</name>
<dbReference type="Gene3D" id="1.10.287.110">
    <property type="entry name" value="DnaJ domain"/>
    <property type="match status" value="1"/>
</dbReference>
<feature type="compositionally biased region" description="Basic residues" evidence="6">
    <location>
        <begin position="162"/>
        <end position="172"/>
    </location>
</feature>
<keyword evidence="9" id="KW-1185">Reference proteome</keyword>
<dbReference type="Proteomes" id="UP001195483">
    <property type="component" value="Unassembled WGS sequence"/>
</dbReference>
<dbReference type="SUPFAM" id="SSF46565">
    <property type="entry name" value="Chaperone J-domain"/>
    <property type="match status" value="1"/>
</dbReference>
<comment type="function">
    <text evidence="4">Co-chaperone for Hsp70 protein HSPA5/BiP that acts as a key repressor of the ERN1/IRE1-mediated unfolded protein response (UPR). J domain-containing co-chaperones stimulate the ATPase activity of Hsp70 proteins and are required for efficient substrate recognition by Hsp70 proteins. In the unstressed endoplasmic reticulum, interacts with the luminal region of ERN1/IRE1 and selectively recruits HSPA5/BiP: HSPA5/BiP disrupts the dimerization of the active ERN1/IRE1 luminal region, thereby inactivating ERN1/IRE1. Also involved in endoplasmic reticulum-associated degradation (ERAD) of misfolded proteins. Required for survival of B-cell progenitors and normal antibody production.</text>
</comment>
<feature type="region of interest" description="Disordered" evidence="6">
    <location>
        <begin position="140"/>
        <end position="369"/>
    </location>
</feature>
<feature type="region of interest" description="Disordered" evidence="6">
    <location>
        <begin position="614"/>
        <end position="636"/>
    </location>
</feature>
<dbReference type="CDD" id="cd22249">
    <property type="entry name" value="UDM1_RNF168_RNF169-like"/>
    <property type="match status" value="1"/>
</dbReference>
<feature type="region of interest" description="Disordered" evidence="6">
    <location>
        <begin position="651"/>
        <end position="785"/>
    </location>
</feature>
<feature type="compositionally biased region" description="Polar residues" evidence="6">
    <location>
        <begin position="176"/>
        <end position="195"/>
    </location>
</feature>
<gene>
    <name evidence="8" type="ORF">CHS0354_001717</name>
</gene>
<feature type="compositionally biased region" description="Polar residues" evidence="6">
    <location>
        <begin position="860"/>
        <end position="872"/>
    </location>
</feature>
<dbReference type="GO" id="GO:0051787">
    <property type="term" value="F:misfolded protein binding"/>
    <property type="evidence" value="ECO:0007669"/>
    <property type="project" value="TreeGrafter"/>
</dbReference>
<reference evidence="8" key="2">
    <citation type="journal article" date="2021" name="Genome Biol. Evol.">
        <title>Developing a high-quality reference genome for a parasitic bivalve with doubly uniparental inheritance (Bivalvia: Unionida).</title>
        <authorList>
            <person name="Smith C.H."/>
        </authorList>
    </citation>
    <scope>NUCLEOTIDE SEQUENCE</scope>
    <source>
        <strain evidence="8">CHS0354</strain>
        <tissue evidence="8">Mantle</tissue>
    </source>
</reference>
<dbReference type="SMART" id="SM00271">
    <property type="entry name" value="DnaJ"/>
    <property type="match status" value="1"/>
</dbReference>
<feature type="domain" description="J" evidence="7">
    <location>
        <begin position="12"/>
        <end position="68"/>
    </location>
</feature>
<feature type="region of interest" description="Disordered" evidence="6">
    <location>
        <begin position="833"/>
        <end position="950"/>
    </location>
</feature>
<dbReference type="InterPro" id="IPR051948">
    <property type="entry name" value="Hsp70_co-chaperone_J-domain"/>
</dbReference>
<dbReference type="CDD" id="cd06257">
    <property type="entry name" value="DnaJ"/>
    <property type="match status" value="1"/>
</dbReference>
<evidence type="ECO:0000256" key="5">
    <source>
        <dbReference type="ARBA" id="ARBA00046365"/>
    </source>
</evidence>
<organism evidence="8 9">
    <name type="scientific">Potamilus streckersoni</name>
    <dbReference type="NCBI Taxonomy" id="2493646"/>
    <lineage>
        <taxon>Eukaryota</taxon>
        <taxon>Metazoa</taxon>
        <taxon>Spiralia</taxon>
        <taxon>Lophotrochozoa</taxon>
        <taxon>Mollusca</taxon>
        <taxon>Bivalvia</taxon>
        <taxon>Autobranchia</taxon>
        <taxon>Heteroconchia</taxon>
        <taxon>Palaeoheterodonta</taxon>
        <taxon>Unionida</taxon>
        <taxon>Unionoidea</taxon>
        <taxon>Unionidae</taxon>
        <taxon>Ambleminae</taxon>
        <taxon>Lampsilini</taxon>
        <taxon>Potamilus</taxon>
    </lineage>
</organism>
<feature type="compositionally biased region" description="Basic and acidic residues" evidence="6">
    <location>
        <begin position="225"/>
        <end position="238"/>
    </location>
</feature>
<dbReference type="InterPro" id="IPR001623">
    <property type="entry name" value="DnaJ_domain"/>
</dbReference>
<dbReference type="PANTHER" id="PTHR44360">
    <property type="entry name" value="DNAJ HOMOLOG SUBFAMILY B MEMBER 9"/>
    <property type="match status" value="1"/>
</dbReference>
<dbReference type="GO" id="GO:0051087">
    <property type="term" value="F:protein-folding chaperone binding"/>
    <property type="evidence" value="ECO:0007669"/>
    <property type="project" value="TreeGrafter"/>
</dbReference>
<feature type="compositionally biased region" description="Polar residues" evidence="6">
    <location>
        <begin position="690"/>
        <end position="737"/>
    </location>
</feature>
<dbReference type="GO" id="GO:0005783">
    <property type="term" value="C:endoplasmic reticulum"/>
    <property type="evidence" value="ECO:0007669"/>
    <property type="project" value="TreeGrafter"/>
</dbReference>